<evidence type="ECO:0000259" key="1">
    <source>
        <dbReference type="SMART" id="SM00355"/>
    </source>
</evidence>
<feature type="domain" description="C2H2-type" evidence="1">
    <location>
        <begin position="116"/>
        <end position="139"/>
    </location>
</feature>
<dbReference type="InterPro" id="IPR013087">
    <property type="entry name" value="Znf_C2H2_type"/>
</dbReference>
<comment type="caution">
    <text evidence="2">The sequence shown here is derived from an EMBL/GenBank/DDBJ whole genome shotgun (WGS) entry which is preliminary data.</text>
</comment>
<dbReference type="AlphaFoldDB" id="A0AAD4EPE6"/>
<dbReference type="Proteomes" id="UP001197093">
    <property type="component" value="Unassembled WGS sequence"/>
</dbReference>
<gene>
    <name evidence="2" type="ORF">NEMBOFW57_009392</name>
</gene>
<dbReference type="SMART" id="SM00355">
    <property type="entry name" value="ZnF_C2H2"/>
    <property type="match status" value="3"/>
</dbReference>
<evidence type="ECO:0000313" key="2">
    <source>
        <dbReference type="EMBL" id="KAG7284780.1"/>
    </source>
</evidence>
<dbReference type="Gene3D" id="3.30.160.60">
    <property type="entry name" value="Classic Zinc Finger"/>
    <property type="match status" value="1"/>
</dbReference>
<name>A0AAD4EPE6_9PEZI</name>
<proteinExistence type="predicted"/>
<keyword evidence="3" id="KW-1185">Reference proteome</keyword>
<protein>
    <recommendedName>
        <fullName evidence="1">C2H2-type domain-containing protein</fullName>
    </recommendedName>
</protein>
<sequence length="140" mass="16062">MLAAQTNVQAHPLDYGHYADDTANQAYWQTDSAQAGPSFDPSNTDHPLMCTHEGCPKAGKVYNRKCDFDKHMNNHNKRRRCNFCDGGGAETKDLNRHMWTRHPNEARAFNIPKDEVQCPMCDYSGRSDNVKRHRDTKGHW</sequence>
<accession>A0AAD4EPE6</accession>
<feature type="domain" description="C2H2-type" evidence="1">
    <location>
        <begin position="48"/>
        <end position="75"/>
    </location>
</feature>
<dbReference type="EMBL" id="JAHCVI010000005">
    <property type="protein sequence ID" value="KAG7284780.1"/>
    <property type="molecule type" value="Genomic_DNA"/>
</dbReference>
<reference evidence="2" key="1">
    <citation type="submission" date="2023-02" db="EMBL/GenBank/DDBJ databases">
        <authorList>
            <person name="Palmer J.M."/>
        </authorList>
    </citation>
    <scope>NUCLEOTIDE SEQUENCE</scope>
    <source>
        <strain evidence="2">FW57</strain>
    </source>
</reference>
<evidence type="ECO:0000313" key="3">
    <source>
        <dbReference type="Proteomes" id="UP001197093"/>
    </source>
</evidence>
<feature type="domain" description="C2H2-type" evidence="1">
    <location>
        <begin position="79"/>
        <end position="102"/>
    </location>
</feature>
<organism evidence="2 3">
    <name type="scientific">Staphylotrichum longicolle</name>
    <dbReference type="NCBI Taxonomy" id="669026"/>
    <lineage>
        <taxon>Eukaryota</taxon>
        <taxon>Fungi</taxon>
        <taxon>Dikarya</taxon>
        <taxon>Ascomycota</taxon>
        <taxon>Pezizomycotina</taxon>
        <taxon>Sordariomycetes</taxon>
        <taxon>Sordariomycetidae</taxon>
        <taxon>Sordariales</taxon>
        <taxon>Chaetomiaceae</taxon>
        <taxon>Staphylotrichum</taxon>
    </lineage>
</organism>